<dbReference type="PROSITE" id="PS50043">
    <property type="entry name" value="HTH_LUXR_2"/>
    <property type="match status" value="1"/>
</dbReference>
<dbReference type="GeneID" id="61817386"/>
<reference evidence="8" key="1">
    <citation type="submission" date="2015-03" db="EMBL/GenBank/DDBJ databases">
        <authorList>
            <consortium name="Pathogen Informatics"/>
        </authorList>
    </citation>
    <scope>NUCLEOTIDE SEQUENCE [LARGE SCALE GENOMIC DNA]</scope>
    <source>
        <strain evidence="8">R148</strain>
    </source>
</reference>
<dbReference type="SUPFAM" id="SSF52172">
    <property type="entry name" value="CheY-like"/>
    <property type="match status" value="1"/>
</dbReference>
<dbReference type="EMBL" id="CWJI01000007">
    <property type="protein sequence ID" value="CRY55619.1"/>
    <property type="molecule type" value="Genomic_DNA"/>
</dbReference>
<dbReference type="Pfam" id="PF00072">
    <property type="entry name" value="Response_reg"/>
    <property type="match status" value="1"/>
</dbReference>
<dbReference type="Pfam" id="PF00196">
    <property type="entry name" value="GerE"/>
    <property type="match status" value="1"/>
</dbReference>
<dbReference type="PROSITE" id="PS50110">
    <property type="entry name" value="RESPONSE_REGULATORY"/>
    <property type="match status" value="1"/>
</dbReference>
<evidence type="ECO:0000313" key="7">
    <source>
        <dbReference type="EMBL" id="CRY55619.1"/>
    </source>
</evidence>
<evidence type="ECO:0000313" key="8">
    <source>
        <dbReference type="Proteomes" id="UP000043316"/>
    </source>
</evidence>
<dbReference type="GO" id="GO:0000160">
    <property type="term" value="P:phosphorelay signal transduction system"/>
    <property type="evidence" value="ECO:0007669"/>
    <property type="project" value="InterPro"/>
</dbReference>
<dbReference type="InterPro" id="IPR036388">
    <property type="entry name" value="WH-like_DNA-bd_sf"/>
</dbReference>
<dbReference type="InterPro" id="IPR039420">
    <property type="entry name" value="WalR-like"/>
</dbReference>
<dbReference type="Gene3D" id="3.40.50.2300">
    <property type="match status" value="1"/>
</dbReference>
<protein>
    <submittedName>
        <fullName evidence="7">Putative two-component response regulator</fullName>
    </submittedName>
</protein>
<dbReference type="RefSeq" id="WP_019212750.1">
    <property type="nucleotide sequence ID" value="NZ_CWJI01000007.1"/>
</dbReference>
<gene>
    <name evidence="7" type="primary">bvgA_2</name>
    <name evidence="7" type="ORF">ERS008476_02620</name>
</gene>
<keyword evidence="4" id="KW-0597">Phosphoprotein</keyword>
<keyword evidence="2" id="KW-0238">DNA-binding</keyword>
<keyword evidence="3" id="KW-0804">Transcription</keyword>
<dbReference type="Gene3D" id="1.10.10.10">
    <property type="entry name" value="Winged helix-like DNA-binding domain superfamily/Winged helix DNA-binding domain"/>
    <property type="match status" value="1"/>
</dbReference>
<dbReference type="GO" id="GO:0006355">
    <property type="term" value="P:regulation of DNA-templated transcription"/>
    <property type="evidence" value="ECO:0007669"/>
    <property type="project" value="InterPro"/>
</dbReference>
<evidence type="ECO:0000259" key="5">
    <source>
        <dbReference type="PROSITE" id="PS50043"/>
    </source>
</evidence>
<dbReference type="GO" id="GO:0003677">
    <property type="term" value="F:DNA binding"/>
    <property type="evidence" value="ECO:0007669"/>
    <property type="project" value="UniProtKB-KW"/>
</dbReference>
<evidence type="ECO:0000259" key="6">
    <source>
        <dbReference type="PROSITE" id="PS50110"/>
    </source>
</evidence>
<feature type="domain" description="Response regulatory" evidence="6">
    <location>
        <begin position="5"/>
        <end position="120"/>
    </location>
</feature>
<dbReference type="AlphaFoldDB" id="A0A0H5LWU7"/>
<dbReference type="InterPro" id="IPR011006">
    <property type="entry name" value="CheY-like_superfamily"/>
</dbReference>
<evidence type="ECO:0000256" key="2">
    <source>
        <dbReference type="ARBA" id="ARBA00023125"/>
    </source>
</evidence>
<dbReference type="SMART" id="SM00421">
    <property type="entry name" value="HTH_LUXR"/>
    <property type="match status" value="1"/>
</dbReference>
<dbReference type="CDD" id="cd06170">
    <property type="entry name" value="LuxR_C_like"/>
    <property type="match status" value="1"/>
</dbReference>
<evidence type="ECO:0000256" key="1">
    <source>
        <dbReference type="ARBA" id="ARBA00023015"/>
    </source>
</evidence>
<dbReference type="PANTHER" id="PTHR43214:SF41">
    <property type="entry name" value="NITRATE_NITRITE RESPONSE REGULATOR PROTEIN NARP"/>
    <property type="match status" value="1"/>
</dbReference>
<evidence type="ECO:0000256" key="3">
    <source>
        <dbReference type="ARBA" id="ARBA00023163"/>
    </source>
</evidence>
<dbReference type="PANTHER" id="PTHR43214">
    <property type="entry name" value="TWO-COMPONENT RESPONSE REGULATOR"/>
    <property type="match status" value="1"/>
</dbReference>
<dbReference type="InterPro" id="IPR001789">
    <property type="entry name" value="Sig_transdc_resp-reg_receiver"/>
</dbReference>
<dbReference type="PRINTS" id="PR00038">
    <property type="entry name" value="HTHLUXR"/>
</dbReference>
<dbReference type="Proteomes" id="UP000043316">
    <property type="component" value="Unassembled WGS sequence"/>
</dbReference>
<feature type="modified residue" description="4-aspartylphosphate" evidence="4">
    <location>
        <position position="54"/>
    </location>
</feature>
<dbReference type="SUPFAM" id="SSF46894">
    <property type="entry name" value="C-terminal effector domain of the bipartite response regulators"/>
    <property type="match status" value="1"/>
</dbReference>
<keyword evidence="1" id="KW-0805">Transcription regulation</keyword>
<name>A0A0H5LWU7_YERIN</name>
<accession>A0A0H5LWU7</accession>
<evidence type="ECO:0000256" key="4">
    <source>
        <dbReference type="PROSITE-ProRule" id="PRU00169"/>
    </source>
</evidence>
<feature type="domain" description="HTH luxR-type" evidence="5">
    <location>
        <begin position="145"/>
        <end position="210"/>
    </location>
</feature>
<dbReference type="InterPro" id="IPR016032">
    <property type="entry name" value="Sig_transdc_resp-reg_C-effctor"/>
</dbReference>
<sequence>METGNALVFDRHPLIRNTLRTLLMARGFAVFDTGSEVELLKMASEQKPEIITLDIPSRVTAIDTLIKNLIRITSSSSKILIITSQPTEYYSACCVQAGASGLVSKKARMSCLNAAIDAVIHDYIFFPSKDLLLVSSDNVAFNKNQRESIDCLTGREKDVLYKVLQDKSLTQVAEELGVSIKTISTYKSRIFKKLDVTNLVELSLLLNRILRRNSERADHGLSVSSD</sequence>
<dbReference type="InterPro" id="IPR000792">
    <property type="entry name" value="Tscrpt_reg_LuxR_C"/>
</dbReference>
<organism evidence="7 8">
    <name type="scientific">Yersinia intermedia</name>
    <dbReference type="NCBI Taxonomy" id="631"/>
    <lineage>
        <taxon>Bacteria</taxon>
        <taxon>Pseudomonadati</taxon>
        <taxon>Pseudomonadota</taxon>
        <taxon>Gammaproteobacteria</taxon>
        <taxon>Enterobacterales</taxon>
        <taxon>Yersiniaceae</taxon>
        <taxon>Yersinia</taxon>
    </lineage>
</organism>
<proteinExistence type="predicted"/>